<keyword evidence="2 3" id="KW-0961">Cell wall biogenesis/degradation</keyword>
<evidence type="ECO:0000256" key="4">
    <source>
        <dbReference type="RuleBase" id="RU003495"/>
    </source>
</evidence>
<dbReference type="SUPFAM" id="SSF50685">
    <property type="entry name" value="Barwin-like endoglucanases"/>
    <property type="match status" value="1"/>
</dbReference>
<evidence type="ECO:0000256" key="2">
    <source>
        <dbReference type="ARBA" id="ARBA00023316"/>
    </source>
</evidence>
<dbReference type="Proteomes" id="UP001596137">
    <property type="component" value="Unassembled WGS sequence"/>
</dbReference>
<feature type="compositionally biased region" description="Low complexity" evidence="5">
    <location>
        <begin position="59"/>
        <end position="75"/>
    </location>
</feature>
<dbReference type="RefSeq" id="WP_380746619.1">
    <property type="nucleotide sequence ID" value="NZ_JBHSRF010000002.1"/>
</dbReference>
<keyword evidence="1 3" id="KW-0456">Lyase</keyword>
<evidence type="ECO:0000313" key="8">
    <source>
        <dbReference type="Proteomes" id="UP001596137"/>
    </source>
</evidence>
<evidence type="ECO:0000313" key="7">
    <source>
        <dbReference type="EMBL" id="MFC6080002.1"/>
    </source>
</evidence>
<accession>A0ABW1NBU1</accession>
<dbReference type="InterPro" id="IPR034718">
    <property type="entry name" value="RlpA"/>
</dbReference>
<dbReference type="PANTHER" id="PTHR34183:SF8">
    <property type="entry name" value="ENDOLYTIC PEPTIDOGLYCAN TRANSGLYCOSYLASE RLPA-RELATED"/>
    <property type="match status" value="1"/>
</dbReference>
<evidence type="ECO:0000256" key="1">
    <source>
        <dbReference type="ARBA" id="ARBA00023239"/>
    </source>
</evidence>
<comment type="caution">
    <text evidence="7">The sequence shown here is derived from an EMBL/GenBank/DDBJ whole genome shotgun (WGS) entry which is preliminary data.</text>
</comment>
<feature type="region of interest" description="Disordered" evidence="5">
    <location>
        <begin position="40"/>
        <end position="100"/>
    </location>
</feature>
<dbReference type="EC" id="4.2.2.-" evidence="3"/>
<gene>
    <name evidence="3" type="primary">rlpA</name>
    <name evidence="7" type="ORF">ACFP1K_02440</name>
</gene>
<dbReference type="EMBL" id="JBHSRF010000002">
    <property type="protein sequence ID" value="MFC6080002.1"/>
    <property type="molecule type" value="Genomic_DNA"/>
</dbReference>
<dbReference type="InterPro" id="IPR036908">
    <property type="entry name" value="RlpA-like_sf"/>
</dbReference>
<evidence type="ECO:0000256" key="3">
    <source>
        <dbReference type="HAMAP-Rule" id="MF_02071"/>
    </source>
</evidence>
<keyword evidence="8" id="KW-1185">Reference proteome</keyword>
<dbReference type="InterPro" id="IPR012997">
    <property type="entry name" value="RplA"/>
</dbReference>
<proteinExistence type="inferred from homology"/>
<dbReference type="Pfam" id="PF03330">
    <property type="entry name" value="DPBB_1"/>
    <property type="match status" value="1"/>
</dbReference>
<reference evidence="8" key="1">
    <citation type="journal article" date="2019" name="Int. J. Syst. Evol. Microbiol.">
        <title>The Global Catalogue of Microorganisms (GCM) 10K type strain sequencing project: providing services to taxonomists for standard genome sequencing and annotation.</title>
        <authorList>
            <consortium name="The Broad Institute Genomics Platform"/>
            <consortium name="The Broad Institute Genome Sequencing Center for Infectious Disease"/>
            <person name="Wu L."/>
            <person name="Ma J."/>
        </authorList>
    </citation>
    <scope>NUCLEOTIDE SEQUENCE [LARGE SCALE GENOMIC DNA]</scope>
    <source>
        <strain evidence="8">JCM 30346</strain>
    </source>
</reference>
<organism evidence="7 8">
    <name type="scientific">Sphaerisporangium aureirubrum</name>
    <dbReference type="NCBI Taxonomy" id="1544736"/>
    <lineage>
        <taxon>Bacteria</taxon>
        <taxon>Bacillati</taxon>
        <taxon>Actinomycetota</taxon>
        <taxon>Actinomycetes</taxon>
        <taxon>Streptosporangiales</taxon>
        <taxon>Streptosporangiaceae</taxon>
        <taxon>Sphaerisporangium</taxon>
    </lineage>
</organism>
<dbReference type="NCBIfam" id="TIGR00413">
    <property type="entry name" value="rlpA"/>
    <property type="match status" value="1"/>
</dbReference>
<dbReference type="PANTHER" id="PTHR34183">
    <property type="entry name" value="ENDOLYTIC PEPTIDOGLYCAN TRANSGLYCOSYLASE RLPA"/>
    <property type="match status" value="1"/>
</dbReference>
<protein>
    <recommendedName>
        <fullName evidence="3">Probable endolytic peptidoglycan transglycosylase RlpA</fullName>
        <ecNumber evidence="3">4.2.2.-</ecNumber>
    </recommendedName>
</protein>
<comment type="similarity">
    <text evidence="3 4">Belongs to the RlpA family.</text>
</comment>
<dbReference type="InterPro" id="IPR009009">
    <property type="entry name" value="RlpA-like_DPBB"/>
</dbReference>
<dbReference type="CDD" id="cd22268">
    <property type="entry name" value="DPBB_RlpA-like"/>
    <property type="match status" value="1"/>
</dbReference>
<dbReference type="Gene3D" id="2.40.40.10">
    <property type="entry name" value="RlpA-like domain"/>
    <property type="match status" value="1"/>
</dbReference>
<comment type="function">
    <text evidence="3">Lytic transglycosylase with a strong preference for naked glycan strands that lack stem peptides.</text>
</comment>
<evidence type="ECO:0000259" key="6">
    <source>
        <dbReference type="Pfam" id="PF03330"/>
    </source>
</evidence>
<evidence type="ECO:0000256" key="5">
    <source>
        <dbReference type="SAM" id="MobiDB-lite"/>
    </source>
</evidence>
<sequence length="208" mass="20726">MAVTAVSLLAVTGVAAGIWALNEGSPAAFTATVTAASRPTAGPADALGGAPRSIPGPQAAVPSAGATPAPVAGPVETEAAPRAKSSAPVEAPAPVRTAKPVKKPAKKKVAMKVVASGSCGASFYDEGQMTASGERFNPDALTAAHKTLPMGSVVRVVNPDNGKSVKVRINDRGPFIAGRCLDLSRAAFDAIGSLGTGAMTVKYQVLAR</sequence>
<dbReference type="HAMAP" id="MF_02071">
    <property type="entry name" value="RlpA"/>
    <property type="match status" value="1"/>
</dbReference>
<name>A0ABW1NBU1_9ACTN</name>
<feature type="domain" description="RlpA-like protein double-psi beta-barrel" evidence="6">
    <location>
        <begin position="120"/>
        <end position="203"/>
    </location>
</feature>